<evidence type="ECO:0000313" key="1">
    <source>
        <dbReference type="EMBL" id="WKN34040.1"/>
    </source>
</evidence>
<sequence>MMRPPDRWSDLSGLENSLFAGFDTKTTEQNAPLVPGFIQKSRFQSPPSIVCFRFTFILSPDLTCSTSLLSNIEC</sequence>
<name>A0AA49GG55_9BACT</name>
<gene>
    <name evidence="1" type="ORF">K4G66_16795</name>
</gene>
<accession>A0AA49GG55</accession>
<protein>
    <submittedName>
        <fullName evidence="1">Uncharacterized protein</fullName>
    </submittedName>
</protein>
<dbReference type="AlphaFoldDB" id="A0AA49GG55"/>
<organism evidence="1">
    <name type="scientific">Roseihalotalea indica</name>
    <dbReference type="NCBI Taxonomy" id="2867963"/>
    <lineage>
        <taxon>Bacteria</taxon>
        <taxon>Pseudomonadati</taxon>
        <taxon>Bacteroidota</taxon>
        <taxon>Cytophagia</taxon>
        <taxon>Cytophagales</taxon>
        <taxon>Catalimonadaceae</taxon>
        <taxon>Roseihalotalea</taxon>
    </lineage>
</organism>
<reference evidence="1" key="1">
    <citation type="journal article" date="2023" name="Comput. Struct. Biotechnol. J.">
        <title>Discovery of a novel marine Bacteroidetes with a rich repertoire of carbohydrate-active enzymes.</title>
        <authorList>
            <person name="Chen B."/>
            <person name="Liu G."/>
            <person name="Chen Q."/>
            <person name="Wang H."/>
            <person name="Liu L."/>
            <person name="Tang K."/>
        </authorList>
    </citation>
    <scope>NUCLEOTIDE SEQUENCE</scope>
    <source>
        <strain evidence="1">TK19036</strain>
    </source>
</reference>
<proteinExistence type="predicted"/>
<dbReference type="EMBL" id="CP120682">
    <property type="protein sequence ID" value="WKN34040.1"/>
    <property type="molecule type" value="Genomic_DNA"/>
</dbReference>
<reference evidence="1" key="2">
    <citation type="journal article" date="2024" name="Antonie Van Leeuwenhoek">
        <title>Roseihalotalea indica gen. nov., sp. nov., a halophilic Bacteroidetes from mesopelagic Southwest Indian Ocean with higher carbohydrate metabolic potential.</title>
        <authorList>
            <person name="Chen B."/>
            <person name="Zhang M."/>
            <person name="Lin D."/>
            <person name="Ye J."/>
            <person name="Tang K."/>
        </authorList>
    </citation>
    <scope>NUCLEOTIDE SEQUENCE</scope>
    <source>
        <strain evidence="1">TK19036</strain>
    </source>
</reference>